<proteinExistence type="predicted"/>
<feature type="signal peptide" evidence="1">
    <location>
        <begin position="1"/>
        <end position="27"/>
    </location>
</feature>
<dbReference type="AlphaFoldDB" id="A0A0F2TIA5"/>
<accession>A0A0F2TIA5</accession>
<gene>
    <name evidence="2" type="ORF">VM95_11735</name>
</gene>
<evidence type="ECO:0000313" key="3">
    <source>
        <dbReference type="Proteomes" id="UP000033699"/>
    </source>
</evidence>
<evidence type="ECO:0000256" key="1">
    <source>
        <dbReference type="SAM" id="SignalP"/>
    </source>
</evidence>
<dbReference type="EMBL" id="JZKH01000018">
    <property type="protein sequence ID" value="KJS62000.1"/>
    <property type="molecule type" value="Genomic_DNA"/>
</dbReference>
<dbReference type="OrthoDB" id="4223114at2"/>
<sequence length="183" mass="19192">MRIARRIVGPLLAAGLALTGSVAVAPAAPATPLLSRPLPIPAVQYCAAVLGHAPGADGRSPMLGRACSADSPEDALAQADGVDRSAEQRMDRTLLLEEFKDVDYGGGVIYAFYGDAGGCDTTGYHLVNYFGVALSVSSMKGYNNCNAVHLWSTLDAEKTMDLPAPALGGNFNDAVRELQVFHR</sequence>
<feature type="chain" id="PRO_5039537045" description="Secreted protein" evidence="1">
    <location>
        <begin position="28"/>
        <end position="183"/>
    </location>
</feature>
<organism evidence="2 3">
    <name type="scientific">Streptomyces rubellomurinus (strain ATCC 31215)</name>
    <dbReference type="NCBI Taxonomy" id="359131"/>
    <lineage>
        <taxon>Bacteria</taxon>
        <taxon>Bacillati</taxon>
        <taxon>Actinomycetota</taxon>
        <taxon>Actinomycetes</taxon>
        <taxon>Kitasatosporales</taxon>
        <taxon>Streptomycetaceae</taxon>
        <taxon>Streptomyces</taxon>
    </lineage>
</organism>
<keyword evidence="1" id="KW-0732">Signal</keyword>
<evidence type="ECO:0008006" key="4">
    <source>
        <dbReference type="Google" id="ProtNLM"/>
    </source>
</evidence>
<protein>
    <recommendedName>
        <fullName evidence="4">Secreted protein</fullName>
    </recommendedName>
</protein>
<reference evidence="2 3" key="1">
    <citation type="submission" date="2015-02" db="EMBL/GenBank/DDBJ databases">
        <authorList>
            <person name="Ju K.-S."/>
            <person name="Doroghazi J.R."/>
            <person name="Metcalf W."/>
        </authorList>
    </citation>
    <scope>NUCLEOTIDE SEQUENCE [LARGE SCALE GENOMIC DNA]</scope>
    <source>
        <strain evidence="2 3">ATCC 31215</strain>
    </source>
</reference>
<keyword evidence="3" id="KW-1185">Reference proteome</keyword>
<dbReference type="RefSeq" id="WP_045695096.1">
    <property type="nucleotide sequence ID" value="NZ_JZKH01000018.1"/>
</dbReference>
<comment type="caution">
    <text evidence="2">The sequence shown here is derived from an EMBL/GenBank/DDBJ whole genome shotgun (WGS) entry which is preliminary data.</text>
</comment>
<evidence type="ECO:0000313" key="2">
    <source>
        <dbReference type="EMBL" id="KJS62000.1"/>
    </source>
</evidence>
<dbReference type="Proteomes" id="UP000033699">
    <property type="component" value="Unassembled WGS sequence"/>
</dbReference>
<dbReference type="PATRIC" id="fig|359131.3.peg.2239"/>
<name>A0A0F2TIA5_STRR3</name>